<keyword evidence="1" id="KW-0472">Membrane</keyword>
<name>A0A1S1UBL4_9BURK</name>
<organism evidence="3 4">
    <name type="scientific">Janthinobacterium lividum</name>
    <dbReference type="NCBI Taxonomy" id="29581"/>
    <lineage>
        <taxon>Bacteria</taxon>
        <taxon>Pseudomonadati</taxon>
        <taxon>Pseudomonadota</taxon>
        <taxon>Betaproteobacteria</taxon>
        <taxon>Burkholderiales</taxon>
        <taxon>Oxalobacteraceae</taxon>
        <taxon>Janthinobacterium</taxon>
    </lineage>
</organism>
<evidence type="ECO:0000256" key="1">
    <source>
        <dbReference type="SAM" id="Phobius"/>
    </source>
</evidence>
<evidence type="ECO:0000259" key="2">
    <source>
        <dbReference type="Pfam" id="PF09850"/>
    </source>
</evidence>
<dbReference type="Gene3D" id="1.25.40.590">
    <property type="entry name" value="Type IV / VI secretion system, DotU"/>
    <property type="match status" value="1"/>
</dbReference>
<dbReference type="AlphaFoldDB" id="A0A1S1UBL4"/>
<dbReference type="PANTHER" id="PTHR38033">
    <property type="entry name" value="MEMBRANE PROTEIN-RELATED"/>
    <property type="match status" value="1"/>
</dbReference>
<accession>A0A1S1UBL4</accession>
<dbReference type="NCBIfam" id="NF038228">
    <property type="entry name" value="IcmH_DotU_IVB"/>
    <property type="match status" value="1"/>
</dbReference>
<dbReference type="PANTHER" id="PTHR38033:SF1">
    <property type="entry name" value="DOTU FAMILY TYPE IV_VI SECRETION SYSTEM PROTEIN"/>
    <property type="match status" value="1"/>
</dbReference>
<evidence type="ECO:0000313" key="3">
    <source>
        <dbReference type="EMBL" id="OHV97174.1"/>
    </source>
</evidence>
<feature type="domain" description="Type IV / VI secretion system DotU" evidence="2">
    <location>
        <begin position="32"/>
        <end position="230"/>
    </location>
</feature>
<sequence length="261" mass="28721">MSQLIERRAAPSLLGPRGAAPAGNSRQAGSALLDLMHEGFYMLFMLKHGSAPGDEQSFMERITAFLGDFEREAKKIRADGDDIEAAKYAFCAAVDEIILASPFTLRKQWERRPLQLLIFGDQLAGEHFFDRLDALRGKGAMRVQALQVFHMCLLLGFQGKYAIDGGEKLSYLTARLGDEIAHIKGKSRGFAPRAERPDQVVNKRGSDVPLWALSSFFALLAICAYLGLKTHLTRGTQTTLAAYADLVKLAPRPANLTITLP</sequence>
<protein>
    <submittedName>
        <fullName evidence="3">Type VI secretion system protein ImpK</fullName>
    </submittedName>
</protein>
<dbReference type="NCBIfam" id="TIGR03349">
    <property type="entry name" value="IV_VI_DotU"/>
    <property type="match status" value="1"/>
</dbReference>
<dbReference type="Pfam" id="PF09850">
    <property type="entry name" value="DotU"/>
    <property type="match status" value="1"/>
</dbReference>
<comment type="caution">
    <text evidence="3">The sequence shown here is derived from an EMBL/GenBank/DDBJ whole genome shotgun (WGS) entry which is preliminary data.</text>
</comment>
<proteinExistence type="predicted"/>
<gene>
    <name evidence="3" type="ORF">AKG95_07855</name>
</gene>
<feature type="transmembrane region" description="Helical" evidence="1">
    <location>
        <begin position="208"/>
        <end position="228"/>
    </location>
</feature>
<dbReference type="RefSeq" id="WP_071076313.1">
    <property type="nucleotide sequence ID" value="NZ_LFKP01000005.1"/>
</dbReference>
<evidence type="ECO:0000313" key="4">
    <source>
        <dbReference type="Proteomes" id="UP000179840"/>
    </source>
</evidence>
<dbReference type="InterPro" id="IPR017732">
    <property type="entry name" value="T4/T6SS_DotU"/>
</dbReference>
<dbReference type="InterPro" id="IPR038522">
    <property type="entry name" value="T4/T6SS_DotU_sf"/>
</dbReference>
<reference evidence="3 4" key="1">
    <citation type="submission" date="2015-06" db="EMBL/GenBank/DDBJ databases">
        <title>Draft genome sequencing of a biphenyl-degrading bacterium, Janthinobacterium lividum MEG1.</title>
        <authorList>
            <person name="Shimodaira J."/>
            <person name="Hatta T."/>
        </authorList>
    </citation>
    <scope>NUCLEOTIDE SEQUENCE [LARGE SCALE GENOMIC DNA]</scope>
    <source>
        <strain evidence="3 4">MEG1</strain>
    </source>
</reference>
<dbReference type="EMBL" id="LFKP01000005">
    <property type="protein sequence ID" value="OHV97174.1"/>
    <property type="molecule type" value="Genomic_DNA"/>
</dbReference>
<dbReference type="Proteomes" id="UP000179840">
    <property type="component" value="Unassembled WGS sequence"/>
</dbReference>
<keyword evidence="1" id="KW-0812">Transmembrane</keyword>
<keyword evidence="1" id="KW-1133">Transmembrane helix</keyword>